<feature type="domain" description="Glucose-methanol-choline oxidoreductase N-terminal" evidence="6">
    <location>
        <begin position="178"/>
        <end position="253"/>
    </location>
</feature>
<name>A0ABS6U5D8_9PSEU</name>
<evidence type="ECO:0000256" key="5">
    <source>
        <dbReference type="ARBA" id="ARBA00023002"/>
    </source>
</evidence>
<dbReference type="RefSeq" id="WP_218595526.1">
    <property type="nucleotide sequence ID" value="NZ_JADQDE010000287.1"/>
</dbReference>
<reference evidence="8 9" key="1">
    <citation type="submission" date="2020-11" db="EMBL/GenBank/DDBJ databases">
        <title>Pseudonocardia abyssalis sp. nov. and Pseudonocardia oceani sp. nov., description and phylogenomic analysis of two novel actinomycetes isolated from the deep Southern Ocean.</title>
        <authorList>
            <person name="Parra J."/>
        </authorList>
    </citation>
    <scope>NUCLEOTIDE SEQUENCE [LARGE SCALE GENOMIC DNA]</scope>
    <source>
        <strain evidence="9">KRD185</strain>
    </source>
</reference>
<dbReference type="Proteomes" id="UP000694300">
    <property type="component" value="Unassembled WGS sequence"/>
</dbReference>
<dbReference type="InterPro" id="IPR051473">
    <property type="entry name" value="P2Ox-like"/>
</dbReference>
<evidence type="ECO:0000313" key="8">
    <source>
        <dbReference type="EMBL" id="MBW0127452.1"/>
    </source>
</evidence>
<dbReference type="InterPro" id="IPR000172">
    <property type="entry name" value="GMC_OxRdtase_N"/>
</dbReference>
<evidence type="ECO:0000256" key="3">
    <source>
        <dbReference type="ARBA" id="ARBA00022630"/>
    </source>
</evidence>
<keyword evidence="5" id="KW-0560">Oxidoreductase</keyword>
<protein>
    <submittedName>
        <fullName evidence="8">GMC family oxidoreductase</fullName>
    </submittedName>
</protein>
<comment type="cofactor">
    <cofactor evidence="1">
        <name>FAD</name>
        <dbReference type="ChEBI" id="CHEBI:57692"/>
    </cofactor>
</comment>
<proteinExistence type="inferred from homology"/>
<evidence type="ECO:0000259" key="7">
    <source>
        <dbReference type="Pfam" id="PF05199"/>
    </source>
</evidence>
<feature type="domain" description="Glucose-methanol-choline oxidoreductase C-terminal" evidence="7">
    <location>
        <begin position="379"/>
        <end position="504"/>
    </location>
</feature>
<sequence>MIQDFHGPAVGTEHVADLCIVGAGPAGLAIAHRFLDSGTDVLVVESGGLDPDAGADELNAGENVGLPLSLREGRTRTYGGTGTLWPGQCIRLDRSDLEARDWVPGSGWPLDRDQLDPYYRRAASWLGIPQDTFDEQAWRRFGLVPPPFSPDYVEHRSSMYSKHPDVGAFYRSDIERSSNVRVLVNASVSHVDTSSPDGVVGDLTIRSLSGRVGRVRARTTVLCGGGIENARLLLLSGYGQRNDTVGRFLQDHPTLWVDLATNRAASLQEFYGWLGRGKVRYVPRMRLAPQVQSEHRVLNAIATLIHDRADTPGLVAAREISSALQERRWPRSLRPADVRDVLRELPRVAIGAFRRFVQGRPSAAPLERTRVQILLEQSPNSESRISLSSERDQLGLQKARVDWRLSDRERRTARVFVEVLDAELRRLGLGHLTGFEWLDGDDWTKGFEDAYHPIGTTRMADDPTAGVVDADCRVHGLNGLYVCGTSVFPTSGYANPTLTIVALALRLADHLETELVRAATWT</sequence>
<accession>A0ABS6U5D8</accession>
<dbReference type="InterPro" id="IPR007867">
    <property type="entry name" value="GMC_OxRtase_C"/>
</dbReference>
<evidence type="ECO:0000259" key="6">
    <source>
        <dbReference type="Pfam" id="PF00732"/>
    </source>
</evidence>
<dbReference type="Pfam" id="PF00732">
    <property type="entry name" value="GMC_oxred_N"/>
    <property type="match status" value="1"/>
</dbReference>
<keyword evidence="3" id="KW-0285">Flavoprotein</keyword>
<organism evidence="8 9">
    <name type="scientific">Pseudonocardia oceani</name>
    <dbReference type="NCBI Taxonomy" id="2792013"/>
    <lineage>
        <taxon>Bacteria</taxon>
        <taxon>Bacillati</taxon>
        <taxon>Actinomycetota</taxon>
        <taxon>Actinomycetes</taxon>
        <taxon>Pseudonocardiales</taxon>
        <taxon>Pseudonocardiaceae</taxon>
        <taxon>Pseudonocardia</taxon>
    </lineage>
</organism>
<evidence type="ECO:0000313" key="9">
    <source>
        <dbReference type="Proteomes" id="UP000694300"/>
    </source>
</evidence>
<keyword evidence="9" id="KW-1185">Reference proteome</keyword>
<dbReference type="PANTHER" id="PTHR42784:SF1">
    <property type="entry name" value="PYRANOSE 2-OXIDASE"/>
    <property type="match status" value="1"/>
</dbReference>
<evidence type="ECO:0000256" key="2">
    <source>
        <dbReference type="ARBA" id="ARBA00010790"/>
    </source>
</evidence>
<dbReference type="EMBL" id="JADQDF010000001">
    <property type="protein sequence ID" value="MBW0127452.1"/>
    <property type="molecule type" value="Genomic_DNA"/>
</dbReference>
<gene>
    <name evidence="8" type="ORF">I4I82_07115</name>
</gene>
<comment type="similarity">
    <text evidence="2">Belongs to the GMC oxidoreductase family.</text>
</comment>
<evidence type="ECO:0000256" key="4">
    <source>
        <dbReference type="ARBA" id="ARBA00022827"/>
    </source>
</evidence>
<dbReference type="Pfam" id="PF05199">
    <property type="entry name" value="GMC_oxred_C"/>
    <property type="match status" value="1"/>
</dbReference>
<keyword evidence="4" id="KW-0274">FAD</keyword>
<comment type="caution">
    <text evidence="8">The sequence shown here is derived from an EMBL/GenBank/DDBJ whole genome shotgun (WGS) entry which is preliminary data.</text>
</comment>
<evidence type="ECO:0000256" key="1">
    <source>
        <dbReference type="ARBA" id="ARBA00001974"/>
    </source>
</evidence>
<dbReference type="PANTHER" id="PTHR42784">
    <property type="entry name" value="PYRANOSE 2-OXIDASE"/>
    <property type="match status" value="1"/>
</dbReference>